<dbReference type="EMBL" id="CM017713">
    <property type="protein sequence ID" value="TYG36244.1"/>
    <property type="molecule type" value="Genomic_DNA"/>
</dbReference>
<keyword evidence="2" id="KW-1185">Reference proteome</keyword>
<evidence type="ECO:0000313" key="2">
    <source>
        <dbReference type="Proteomes" id="UP000323506"/>
    </source>
</evidence>
<name>A0A5D1ZUJ3_GOSDA</name>
<protein>
    <submittedName>
        <fullName evidence="1">Uncharacterized protein</fullName>
    </submittedName>
</protein>
<gene>
    <name evidence="1" type="ORF">ES288_D13G049100v1</name>
</gene>
<evidence type="ECO:0000313" key="1">
    <source>
        <dbReference type="EMBL" id="TYG36244.1"/>
    </source>
</evidence>
<dbReference type="Proteomes" id="UP000323506">
    <property type="component" value="Chromosome D13"/>
</dbReference>
<proteinExistence type="predicted"/>
<organism evidence="1 2">
    <name type="scientific">Gossypium darwinii</name>
    <name type="common">Darwin's cotton</name>
    <name type="synonym">Gossypium barbadense var. darwinii</name>
    <dbReference type="NCBI Taxonomy" id="34276"/>
    <lineage>
        <taxon>Eukaryota</taxon>
        <taxon>Viridiplantae</taxon>
        <taxon>Streptophyta</taxon>
        <taxon>Embryophyta</taxon>
        <taxon>Tracheophyta</taxon>
        <taxon>Spermatophyta</taxon>
        <taxon>Magnoliopsida</taxon>
        <taxon>eudicotyledons</taxon>
        <taxon>Gunneridae</taxon>
        <taxon>Pentapetalae</taxon>
        <taxon>rosids</taxon>
        <taxon>malvids</taxon>
        <taxon>Malvales</taxon>
        <taxon>Malvaceae</taxon>
        <taxon>Malvoideae</taxon>
        <taxon>Gossypium</taxon>
    </lineage>
</organism>
<reference evidence="1 2" key="1">
    <citation type="submission" date="2019-06" db="EMBL/GenBank/DDBJ databases">
        <title>WGS assembly of Gossypium darwinii.</title>
        <authorList>
            <person name="Chen Z.J."/>
            <person name="Sreedasyam A."/>
            <person name="Ando A."/>
            <person name="Song Q."/>
            <person name="De L."/>
            <person name="Hulse-Kemp A."/>
            <person name="Ding M."/>
            <person name="Ye W."/>
            <person name="Kirkbride R."/>
            <person name="Jenkins J."/>
            <person name="Plott C."/>
            <person name="Lovell J."/>
            <person name="Lin Y.-M."/>
            <person name="Vaughn R."/>
            <person name="Liu B."/>
            <person name="Li W."/>
            <person name="Simpson S."/>
            <person name="Scheffler B."/>
            <person name="Saski C."/>
            <person name="Grover C."/>
            <person name="Hu G."/>
            <person name="Conover J."/>
            <person name="Carlson J."/>
            <person name="Shu S."/>
            <person name="Boston L."/>
            <person name="Williams M."/>
            <person name="Peterson D."/>
            <person name="Mcgee K."/>
            <person name="Jones D."/>
            <person name="Wendel J."/>
            <person name="Stelly D."/>
            <person name="Grimwood J."/>
            <person name="Schmutz J."/>
        </authorList>
    </citation>
    <scope>NUCLEOTIDE SEQUENCE [LARGE SCALE GENOMIC DNA]</scope>
    <source>
        <strain evidence="1">1808015.09</strain>
    </source>
</reference>
<sequence length="42" mass="4567">MSSQTSTTVVPLMWPTSHQFLEPFTSSPALQGSPSDVQLMQS</sequence>
<accession>A0A5D1ZUJ3</accession>
<dbReference type="AlphaFoldDB" id="A0A5D1ZUJ3"/>